<comment type="catalytic activity">
    <reaction evidence="15">
        <text>5,6-dihydrouridine(47) in tRNA + NAD(+) = uridine(47) in tRNA + NADH + H(+)</text>
        <dbReference type="Rhea" id="RHEA:53364"/>
        <dbReference type="Rhea" id="RHEA-COMP:13539"/>
        <dbReference type="Rhea" id="RHEA-COMP:13540"/>
        <dbReference type="ChEBI" id="CHEBI:15378"/>
        <dbReference type="ChEBI" id="CHEBI:57540"/>
        <dbReference type="ChEBI" id="CHEBI:57945"/>
        <dbReference type="ChEBI" id="CHEBI:65315"/>
        <dbReference type="ChEBI" id="CHEBI:74443"/>
        <dbReference type="EC" id="1.3.1.89"/>
    </reaction>
    <physiologicalReaction direction="right-to-left" evidence="15">
        <dbReference type="Rhea" id="RHEA:53366"/>
    </physiologicalReaction>
</comment>
<evidence type="ECO:0000256" key="19">
    <source>
        <dbReference type="SAM" id="MobiDB-lite"/>
    </source>
</evidence>
<dbReference type="InterPro" id="IPR013785">
    <property type="entry name" value="Aldolase_TIM"/>
</dbReference>
<dbReference type="InterPro" id="IPR035587">
    <property type="entry name" value="DUS-like_FMN-bd"/>
</dbReference>
<keyword evidence="14" id="KW-0520">NAD</keyword>
<evidence type="ECO:0000256" key="15">
    <source>
        <dbReference type="ARBA" id="ARBA00048266"/>
    </source>
</evidence>
<sequence>MSSDGAKPASVGDNDGRDCDYAVRVKPEYVMSERPSCLAPCPPTHPPPPAEEGGEDAPPASSTEGGGGRRGNVVDADDNDNRERGKKNGKNNRGMNKKRPRDAKIDYGEKACLAVVRGLPCPFLLSRGECKYNHDLREMLANRPRDIHEGEGGAAWLAGGCPFWIARGYCDFGIMCRLGSCHVDMSTGQNLRRTVDVDGNETIGPPSCPPADEVGTTTMTTTTTTHATKEGGGGAIKIEREESTVMPPSGPGEAGMAMGHRGDVANVLSKDTQILLRKNKYPFVCKRHFELQNDKKSRASSSDGKGPDHRAVQKTTMDTPALPPRERKLIDFRNKVYVAPLTTVGNLPFRRIMKRFGADITCGEMALADQLLLGRPSEWALLKRHPCEDVFGVQIAAGHPDQYTRVAEVLANEESFRVDFVDLNLGCPIDMVCDKGAGASLMLREKKLRGGLEGMLAVLDCPVTIKMRTGWNEAQPIAHELVPRIQGWAIDGIGAIMIHGRSRLQRYSRLANWDYISQVARSQSPDLGQIPVIGNGDIFSYTDYEEKILKQVSNGEGDESGGNKNNLCPTAMLGRGALIKPWLPTEIKERRHWDISAGERLDMLKDFVRFGLEHWGSDQQGVNHTRRFLLEWLSFLHRYVPVGMLEVIPQQMNHRPPNNMVSFLHFCADTSDSIAHAQVTCSSTFQCGRSDLETLMLSKNCADWIKISTMLLGPVPEGFQFEPKHKANSYQRL</sequence>
<evidence type="ECO:0000256" key="13">
    <source>
        <dbReference type="ARBA" id="ARBA00023002"/>
    </source>
</evidence>
<evidence type="ECO:0000256" key="9">
    <source>
        <dbReference type="ARBA" id="ARBA00022737"/>
    </source>
</evidence>
<comment type="cofactor">
    <cofactor evidence="1">
        <name>FMN</name>
        <dbReference type="ChEBI" id="CHEBI:58210"/>
    </cofactor>
</comment>
<evidence type="ECO:0000256" key="4">
    <source>
        <dbReference type="ARBA" id="ARBA00022630"/>
    </source>
</evidence>
<keyword evidence="9" id="KW-0677">Repeat</keyword>
<dbReference type="EC" id="1.3.1.89" evidence="3"/>
<feature type="compositionally biased region" description="Pro residues" evidence="19">
    <location>
        <begin position="40"/>
        <end position="50"/>
    </location>
</feature>
<feature type="region of interest" description="Disordered" evidence="19">
    <location>
        <begin position="1"/>
        <end position="20"/>
    </location>
</feature>
<keyword evidence="11" id="KW-0862">Zinc</keyword>
<evidence type="ECO:0000256" key="12">
    <source>
        <dbReference type="ARBA" id="ARBA00022857"/>
    </source>
</evidence>
<evidence type="ECO:0000256" key="17">
    <source>
        <dbReference type="ARBA" id="ARBA00049447"/>
    </source>
</evidence>
<proteinExistence type="inferred from homology"/>
<feature type="domain" description="DUS-like FMN-binding" evidence="20">
    <location>
        <begin position="338"/>
        <end position="591"/>
    </location>
</feature>
<evidence type="ECO:0000313" key="21">
    <source>
        <dbReference type="EMBL" id="KAL3763081.1"/>
    </source>
</evidence>
<keyword evidence="8" id="KW-0479">Metal-binding</keyword>
<feature type="region of interest" description="Disordered" evidence="19">
    <location>
        <begin position="32"/>
        <end position="101"/>
    </location>
</feature>
<reference evidence="21 22" key="1">
    <citation type="submission" date="2024-10" db="EMBL/GenBank/DDBJ databases">
        <title>Updated reference genomes for cyclostephanoid diatoms.</title>
        <authorList>
            <person name="Roberts W.R."/>
            <person name="Alverson A.J."/>
        </authorList>
    </citation>
    <scope>NUCLEOTIDE SEQUENCE [LARGE SCALE GENOMIC DNA]</scope>
    <source>
        <strain evidence="21 22">AJA276-08</strain>
    </source>
</reference>
<keyword evidence="5" id="KW-0288">FMN</keyword>
<comment type="catalytic activity">
    <reaction evidence="18">
        <text>5,6-dihydrouridine(47) in tRNA + NADP(+) = uridine(47) in tRNA + NADPH + H(+)</text>
        <dbReference type="Rhea" id="RHEA:53360"/>
        <dbReference type="Rhea" id="RHEA-COMP:13539"/>
        <dbReference type="Rhea" id="RHEA-COMP:13540"/>
        <dbReference type="ChEBI" id="CHEBI:15378"/>
        <dbReference type="ChEBI" id="CHEBI:57783"/>
        <dbReference type="ChEBI" id="CHEBI:58349"/>
        <dbReference type="ChEBI" id="CHEBI:65315"/>
        <dbReference type="ChEBI" id="CHEBI:74443"/>
        <dbReference type="EC" id="1.3.1.89"/>
    </reaction>
    <physiologicalReaction direction="right-to-left" evidence="18">
        <dbReference type="Rhea" id="RHEA:53362"/>
    </physiologicalReaction>
</comment>
<dbReference type="PROSITE" id="PS01136">
    <property type="entry name" value="UPF0034"/>
    <property type="match status" value="1"/>
</dbReference>
<dbReference type="CDD" id="cd02801">
    <property type="entry name" value="DUS_like_FMN"/>
    <property type="match status" value="1"/>
</dbReference>
<comment type="caution">
    <text evidence="21">The sequence shown here is derived from an EMBL/GenBank/DDBJ whole genome shotgun (WGS) entry which is preliminary data.</text>
</comment>
<gene>
    <name evidence="21" type="ORF">ACHAW5_010709</name>
</gene>
<name>A0ABD3MG46_9STRA</name>
<evidence type="ECO:0000256" key="6">
    <source>
        <dbReference type="ARBA" id="ARBA00022664"/>
    </source>
</evidence>
<dbReference type="PANTHER" id="PTHR45846:SF1">
    <property type="entry name" value="TRNA-DIHYDROURIDINE(47) SYNTHASE [NAD(P)(+)]-LIKE"/>
    <property type="match status" value="1"/>
</dbReference>
<keyword evidence="22" id="KW-1185">Reference proteome</keyword>
<evidence type="ECO:0000256" key="11">
    <source>
        <dbReference type="ARBA" id="ARBA00022833"/>
    </source>
</evidence>
<evidence type="ECO:0000256" key="2">
    <source>
        <dbReference type="ARBA" id="ARBA00005451"/>
    </source>
</evidence>
<dbReference type="PANTHER" id="PTHR45846">
    <property type="entry name" value="TRNA-DIHYDROURIDINE(47) SYNTHASE [NAD(P)(+)]-LIKE"/>
    <property type="match status" value="1"/>
</dbReference>
<dbReference type="Proteomes" id="UP001530315">
    <property type="component" value="Unassembled WGS sequence"/>
</dbReference>
<keyword evidence="12" id="KW-0521">NADP</keyword>
<keyword evidence="10" id="KW-0863">Zinc-finger</keyword>
<dbReference type="GO" id="GO:0006397">
    <property type="term" value="P:mRNA processing"/>
    <property type="evidence" value="ECO:0007669"/>
    <property type="project" value="UniProtKB-KW"/>
</dbReference>
<evidence type="ECO:0000256" key="18">
    <source>
        <dbReference type="ARBA" id="ARBA00049513"/>
    </source>
</evidence>
<dbReference type="Pfam" id="PF01207">
    <property type="entry name" value="Dus"/>
    <property type="match status" value="1"/>
</dbReference>
<evidence type="ECO:0000256" key="7">
    <source>
        <dbReference type="ARBA" id="ARBA00022694"/>
    </source>
</evidence>
<organism evidence="21 22">
    <name type="scientific">Stephanodiscus triporus</name>
    <dbReference type="NCBI Taxonomy" id="2934178"/>
    <lineage>
        <taxon>Eukaryota</taxon>
        <taxon>Sar</taxon>
        <taxon>Stramenopiles</taxon>
        <taxon>Ochrophyta</taxon>
        <taxon>Bacillariophyta</taxon>
        <taxon>Coscinodiscophyceae</taxon>
        <taxon>Thalassiosirophycidae</taxon>
        <taxon>Stephanodiscales</taxon>
        <taxon>Stephanodiscaceae</taxon>
        <taxon>Stephanodiscus</taxon>
    </lineage>
</organism>
<evidence type="ECO:0000256" key="10">
    <source>
        <dbReference type="ARBA" id="ARBA00022771"/>
    </source>
</evidence>
<dbReference type="Gene3D" id="3.20.20.70">
    <property type="entry name" value="Aldolase class I"/>
    <property type="match status" value="1"/>
</dbReference>
<dbReference type="GO" id="GO:0008270">
    <property type="term" value="F:zinc ion binding"/>
    <property type="evidence" value="ECO:0007669"/>
    <property type="project" value="UniProtKB-KW"/>
</dbReference>
<evidence type="ECO:0000256" key="16">
    <source>
        <dbReference type="ARBA" id="ARBA00048342"/>
    </source>
</evidence>
<dbReference type="InterPro" id="IPR018517">
    <property type="entry name" value="tRNA_hU_synthase_CS"/>
</dbReference>
<keyword evidence="7" id="KW-0819">tRNA processing</keyword>
<evidence type="ECO:0000259" key="20">
    <source>
        <dbReference type="Pfam" id="PF01207"/>
    </source>
</evidence>
<protein>
    <recommendedName>
        <fullName evidence="3">tRNA-dihydrouridine(47) synthase [NAD(P)(+)]</fullName>
        <ecNumber evidence="3">1.3.1.89</ecNumber>
    </recommendedName>
</protein>
<evidence type="ECO:0000256" key="5">
    <source>
        <dbReference type="ARBA" id="ARBA00022643"/>
    </source>
</evidence>
<evidence type="ECO:0000256" key="1">
    <source>
        <dbReference type="ARBA" id="ARBA00001917"/>
    </source>
</evidence>
<comment type="catalytic activity">
    <reaction evidence="16">
        <text>a 5,6-dihydrouridine in mRNA + NAD(+) = a uridine in mRNA + NADH + H(+)</text>
        <dbReference type="Rhea" id="RHEA:69851"/>
        <dbReference type="Rhea" id="RHEA-COMP:14658"/>
        <dbReference type="Rhea" id="RHEA-COMP:17789"/>
        <dbReference type="ChEBI" id="CHEBI:15378"/>
        <dbReference type="ChEBI" id="CHEBI:57540"/>
        <dbReference type="ChEBI" id="CHEBI:57945"/>
        <dbReference type="ChEBI" id="CHEBI:65315"/>
        <dbReference type="ChEBI" id="CHEBI:74443"/>
    </reaction>
    <physiologicalReaction direction="right-to-left" evidence="16">
        <dbReference type="Rhea" id="RHEA:69853"/>
    </physiologicalReaction>
</comment>
<comment type="similarity">
    <text evidence="2">Belongs to the Dus family. Dus3 subfamily.</text>
</comment>
<accession>A0ABD3MG46</accession>
<evidence type="ECO:0000256" key="14">
    <source>
        <dbReference type="ARBA" id="ARBA00023027"/>
    </source>
</evidence>
<dbReference type="GO" id="GO:0102265">
    <property type="term" value="F:tRNA-dihydrouridine47 synthase activity"/>
    <property type="evidence" value="ECO:0007669"/>
    <property type="project" value="UniProtKB-EC"/>
</dbReference>
<keyword evidence="4" id="KW-0285">Flavoprotein</keyword>
<dbReference type="EMBL" id="JALLAZ020001812">
    <property type="protein sequence ID" value="KAL3763081.1"/>
    <property type="molecule type" value="Genomic_DNA"/>
</dbReference>
<evidence type="ECO:0000313" key="22">
    <source>
        <dbReference type="Proteomes" id="UP001530315"/>
    </source>
</evidence>
<comment type="catalytic activity">
    <reaction evidence="17">
        <text>a 5,6-dihydrouridine in mRNA + NADP(+) = a uridine in mRNA + NADPH + H(+)</text>
        <dbReference type="Rhea" id="RHEA:69855"/>
        <dbReference type="Rhea" id="RHEA-COMP:14658"/>
        <dbReference type="Rhea" id="RHEA-COMP:17789"/>
        <dbReference type="ChEBI" id="CHEBI:15378"/>
        <dbReference type="ChEBI" id="CHEBI:57783"/>
        <dbReference type="ChEBI" id="CHEBI:58349"/>
        <dbReference type="ChEBI" id="CHEBI:65315"/>
        <dbReference type="ChEBI" id="CHEBI:74443"/>
    </reaction>
    <physiologicalReaction direction="right-to-left" evidence="17">
        <dbReference type="Rhea" id="RHEA:69857"/>
    </physiologicalReaction>
</comment>
<dbReference type="AlphaFoldDB" id="A0ABD3MG46"/>
<keyword evidence="13" id="KW-0560">Oxidoreductase</keyword>
<evidence type="ECO:0000256" key="3">
    <source>
        <dbReference type="ARBA" id="ARBA00012376"/>
    </source>
</evidence>
<feature type="compositionally biased region" description="Basic residues" evidence="19">
    <location>
        <begin position="84"/>
        <end position="101"/>
    </location>
</feature>
<dbReference type="FunFam" id="3.20.20.70:FF:000067">
    <property type="entry name" value="tRNA-dihydrouridine(47) synthase [NAD(P)(+)]"/>
    <property type="match status" value="1"/>
</dbReference>
<feature type="region of interest" description="Disordered" evidence="19">
    <location>
        <begin position="293"/>
        <end position="323"/>
    </location>
</feature>
<evidence type="ECO:0000256" key="8">
    <source>
        <dbReference type="ARBA" id="ARBA00022723"/>
    </source>
</evidence>
<dbReference type="SUPFAM" id="SSF51395">
    <property type="entry name" value="FMN-linked oxidoreductases"/>
    <property type="match status" value="1"/>
</dbReference>
<keyword evidence="6" id="KW-0507">mRNA processing</keyword>